<evidence type="ECO:0000256" key="5">
    <source>
        <dbReference type="ARBA" id="ARBA00023136"/>
    </source>
</evidence>
<keyword evidence="9" id="KW-1185">Reference proteome</keyword>
<dbReference type="Gene3D" id="1.20.1740.10">
    <property type="entry name" value="Amino acid/polyamine transporter I"/>
    <property type="match status" value="1"/>
</dbReference>
<feature type="transmembrane region" description="Helical" evidence="6">
    <location>
        <begin position="475"/>
        <end position="496"/>
    </location>
</feature>
<dbReference type="InterPro" id="IPR004841">
    <property type="entry name" value="AA-permease/SLC12A_dom"/>
</dbReference>
<dbReference type="RefSeq" id="XP_017998385.1">
    <property type="nucleotide sequence ID" value="XM_018140907.1"/>
</dbReference>
<dbReference type="GO" id="GO:0015171">
    <property type="term" value="F:amino acid transmembrane transporter activity"/>
    <property type="evidence" value="ECO:0007669"/>
    <property type="project" value="TreeGrafter"/>
</dbReference>
<feature type="transmembrane region" description="Helical" evidence="6">
    <location>
        <begin position="433"/>
        <end position="454"/>
    </location>
</feature>
<dbReference type="FunFam" id="1.20.1740.10:FF:000001">
    <property type="entry name" value="Amino acid permease"/>
    <property type="match status" value="1"/>
</dbReference>
<feature type="transmembrane region" description="Helical" evidence="6">
    <location>
        <begin position="302"/>
        <end position="323"/>
    </location>
</feature>
<gene>
    <name evidence="8" type="ORF">AB675_12010</name>
</gene>
<feature type="transmembrane region" description="Helical" evidence="6">
    <location>
        <begin position="407"/>
        <end position="427"/>
    </location>
</feature>
<dbReference type="PIRSF" id="PIRSF006060">
    <property type="entry name" value="AA_transporter"/>
    <property type="match status" value="1"/>
</dbReference>
<evidence type="ECO:0000256" key="4">
    <source>
        <dbReference type="ARBA" id="ARBA00022989"/>
    </source>
</evidence>
<sequence>MATKYNEAADKEANYAAGDSPLRTSDSPHDVQRGVVTDNADNLHRRLSNRQIQLLAIGGSIGTALFVSIGNGLAAGGPGSLFIAYALYSIVVACVNNCVSEMIILQPVSGGFIRLARHWYDDALGFMVGWNFFIYEALLIPFEITAIGLVLSFWRDDIPVWAVCIACIILYGYDPFPVAPLGRVGSAFYAINVLAVRAFGEAEFWLSGGKVILIFMLFFFTFITMVGGNPDNDAYGFRYWKNPGAFAENSAKSSTGSLARFEGFLSALWSASFTVVGPEYIAMAAAEVKRPRVYVKTAFKTVYWRFGLFFILGALCVGIVVPYNDPQLQGVFLGTAGGGGTAAASPYVIAMSNLGISTLPSVVNALLITSIFSAGNTYTFCATRSLYSMALEGHAPKIFRKTTRNGVPLYAFAVVMAFPFLSFLQVSDNSSVVITWLVSLITAGALINYFVIALTYLNFHKACQVQGLDRRTLPYYAWFQPGCAYVVIVVEIVISWSVESFFQNYTMQILAPIMYIGWKLVKRTKKLKPSEVDLVWERPIVDAYEESFLSPPSGFWLEMGQLIGIKRHIKDDERRGSIQRRGSTINPFK</sequence>
<protein>
    <submittedName>
        <fullName evidence="8">General amino acid permease AGP2</fullName>
    </submittedName>
</protein>
<keyword evidence="4 6" id="KW-1133">Transmembrane helix</keyword>
<feature type="transmembrane region" description="Helical" evidence="6">
    <location>
        <begin position="502"/>
        <end position="521"/>
    </location>
</feature>
<comment type="caution">
    <text evidence="8">The sequence shown here is derived from an EMBL/GenBank/DDBJ whole genome shotgun (WGS) entry which is preliminary data.</text>
</comment>
<evidence type="ECO:0000259" key="7">
    <source>
        <dbReference type="Pfam" id="PF00324"/>
    </source>
</evidence>
<evidence type="ECO:0000313" key="9">
    <source>
        <dbReference type="Proteomes" id="UP000038010"/>
    </source>
</evidence>
<reference evidence="8 9" key="1">
    <citation type="submission" date="2015-06" db="EMBL/GenBank/DDBJ databases">
        <title>Draft genome of the ant-associated black yeast Phialophora attae CBS 131958.</title>
        <authorList>
            <person name="Moreno L.F."/>
            <person name="Stielow B.J."/>
            <person name="de Hoog S."/>
            <person name="Vicente V.A."/>
            <person name="Weiss V.A."/>
            <person name="de Vries M."/>
            <person name="Cruz L.M."/>
            <person name="Souza E.M."/>
        </authorList>
    </citation>
    <scope>NUCLEOTIDE SEQUENCE [LARGE SCALE GENOMIC DNA]</scope>
    <source>
        <strain evidence="8 9">CBS 131958</strain>
    </source>
</reference>
<evidence type="ECO:0000256" key="3">
    <source>
        <dbReference type="ARBA" id="ARBA00022692"/>
    </source>
</evidence>
<keyword evidence="3 6" id="KW-0812">Transmembrane</keyword>
<evidence type="ECO:0000256" key="1">
    <source>
        <dbReference type="ARBA" id="ARBA00004141"/>
    </source>
</evidence>
<accession>A0A0N1H1T9</accession>
<feature type="transmembrane region" description="Helical" evidence="6">
    <location>
        <begin position="362"/>
        <end position="387"/>
    </location>
</feature>
<dbReference type="Proteomes" id="UP000038010">
    <property type="component" value="Unassembled WGS sequence"/>
</dbReference>
<organism evidence="8 9">
    <name type="scientific">Cyphellophora attinorum</name>
    <dbReference type="NCBI Taxonomy" id="1664694"/>
    <lineage>
        <taxon>Eukaryota</taxon>
        <taxon>Fungi</taxon>
        <taxon>Dikarya</taxon>
        <taxon>Ascomycota</taxon>
        <taxon>Pezizomycotina</taxon>
        <taxon>Eurotiomycetes</taxon>
        <taxon>Chaetothyriomycetidae</taxon>
        <taxon>Chaetothyriales</taxon>
        <taxon>Cyphellophoraceae</taxon>
        <taxon>Cyphellophora</taxon>
    </lineage>
</organism>
<feature type="transmembrane region" description="Helical" evidence="6">
    <location>
        <begin position="263"/>
        <end position="281"/>
    </location>
</feature>
<feature type="transmembrane region" description="Helical" evidence="6">
    <location>
        <begin position="211"/>
        <end position="228"/>
    </location>
</feature>
<keyword evidence="5 6" id="KW-0472">Membrane</keyword>
<comment type="subcellular location">
    <subcellularLocation>
        <location evidence="1">Membrane</location>
        <topology evidence="1">Multi-pass membrane protein</topology>
    </subcellularLocation>
</comment>
<evidence type="ECO:0000313" key="8">
    <source>
        <dbReference type="EMBL" id="KPI38422.1"/>
    </source>
</evidence>
<dbReference type="AlphaFoldDB" id="A0A0N1H1T9"/>
<feature type="transmembrane region" description="Helical" evidence="6">
    <location>
        <begin position="52"/>
        <end position="69"/>
    </location>
</feature>
<feature type="transmembrane region" description="Helical" evidence="6">
    <location>
        <begin position="132"/>
        <end position="151"/>
    </location>
</feature>
<proteinExistence type="predicted"/>
<evidence type="ECO:0000256" key="2">
    <source>
        <dbReference type="ARBA" id="ARBA00022448"/>
    </source>
</evidence>
<keyword evidence="2" id="KW-0813">Transport</keyword>
<feature type="domain" description="Amino acid permease/ SLC12A" evidence="7">
    <location>
        <begin position="52"/>
        <end position="528"/>
    </location>
</feature>
<dbReference type="Pfam" id="PF00324">
    <property type="entry name" value="AA_permease"/>
    <property type="match status" value="1"/>
</dbReference>
<dbReference type="EMBL" id="LFJN01000019">
    <property type="protein sequence ID" value="KPI38422.1"/>
    <property type="molecule type" value="Genomic_DNA"/>
</dbReference>
<name>A0A0N1H1T9_9EURO</name>
<dbReference type="VEuPathDB" id="FungiDB:AB675_12010"/>
<dbReference type="PANTHER" id="PTHR43341">
    <property type="entry name" value="AMINO ACID PERMEASE"/>
    <property type="match status" value="1"/>
</dbReference>
<feature type="transmembrane region" description="Helical" evidence="6">
    <location>
        <begin position="158"/>
        <end position="174"/>
    </location>
</feature>
<dbReference type="GeneID" id="28732788"/>
<dbReference type="InterPro" id="IPR050524">
    <property type="entry name" value="APC_YAT"/>
</dbReference>
<evidence type="ECO:0000256" key="6">
    <source>
        <dbReference type="SAM" id="Phobius"/>
    </source>
</evidence>
<dbReference type="OrthoDB" id="10062876at2759"/>
<dbReference type="PANTHER" id="PTHR43341:SF6">
    <property type="entry name" value="AMINO ACID TRANSPORTER (EUROFUNG)"/>
    <property type="match status" value="1"/>
</dbReference>
<dbReference type="GO" id="GO:0016020">
    <property type="term" value="C:membrane"/>
    <property type="evidence" value="ECO:0007669"/>
    <property type="project" value="UniProtKB-SubCell"/>
</dbReference>